<comment type="caution">
    <text evidence="2">The sequence shown here is derived from an EMBL/GenBank/DDBJ whole genome shotgun (WGS) entry which is preliminary data.</text>
</comment>
<feature type="compositionally biased region" description="Gly residues" evidence="1">
    <location>
        <begin position="84"/>
        <end position="95"/>
    </location>
</feature>
<keyword evidence="3" id="KW-1185">Reference proteome</keyword>
<feature type="region of interest" description="Disordered" evidence="1">
    <location>
        <begin position="1"/>
        <end position="95"/>
    </location>
</feature>
<organism evidence="2 3">
    <name type="scientific">Jimgerdemannia flammicorona</name>
    <dbReference type="NCBI Taxonomy" id="994334"/>
    <lineage>
        <taxon>Eukaryota</taxon>
        <taxon>Fungi</taxon>
        <taxon>Fungi incertae sedis</taxon>
        <taxon>Mucoromycota</taxon>
        <taxon>Mucoromycotina</taxon>
        <taxon>Endogonomycetes</taxon>
        <taxon>Endogonales</taxon>
        <taxon>Endogonaceae</taxon>
        <taxon>Jimgerdemannia</taxon>
    </lineage>
</organism>
<dbReference type="Proteomes" id="UP000274822">
    <property type="component" value="Unassembled WGS sequence"/>
</dbReference>
<evidence type="ECO:0000313" key="3">
    <source>
        <dbReference type="Proteomes" id="UP000274822"/>
    </source>
</evidence>
<feature type="compositionally biased region" description="Acidic residues" evidence="1">
    <location>
        <begin position="60"/>
        <end position="69"/>
    </location>
</feature>
<sequence length="95" mass="10248">MNETVPSVTVTSKPSRVLPSQLELVGLKKKENTESTPETNARPPETNARPPETNVRPPEANDDPPETNDDQMRRVNSPPDKLGAGVGGEATGFRT</sequence>
<accession>A0A433Q8Y3</accession>
<reference evidence="2 3" key="1">
    <citation type="journal article" date="2018" name="New Phytol.">
        <title>Phylogenomics of Endogonaceae and evolution of mycorrhizas within Mucoromycota.</title>
        <authorList>
            <person name="Chang Y."/>
            <person name="Desiro A."/>
            <person name="Na H."/>
            <person name="Sandor L."/>
            <person name="Lipzen A."/>
            <person name="Clum A."/>
            <person name="Barry K."/>
            <person name="Grigoriev I.V."/>
            <person name="Martin F.M."/>
            <person name="Stajich J.E."/>
            <person name="Smith M.E."/>
            <person name="Bonito G."/>
            <person name="Spatafora J.W."/>
        </authorList>
    </citation>
    <scope>NUCLEOTIDE SEQUENCE [LARGE SCALE GENOMIC DNA]</scope>
    <source>
        <strain evidence="2 3">AD002</strain>
    </source>
</reference>
<proteinExistence type="predicted"/>
<protein>
    <submittedName>
        <fullName evidence="2">Uncharacterized protein</fullName>
    </submittedName>
</protein>
<name>A0A433Q8Y3_9FUNG</name>
<feature type="compositionally biased region" description="Polar residues" evidence="1">
    <location>
        <begin position="1"/>
        <end position="14"/>
    </location>
</feature>
<dbReference type="EMBL" id="RBNJ01010942">
    <property type="protein sequence ID" value="RUS26237.1"/>
    <property type="molecule type" value="Genomic_DNA"/>
</dbReference>
<evidence type="ECO:0000313" key="2">
    <source>
        <dbReference type="EMBL" id="RUS26237.1"/>
    </source>
</evidence>
<dbReference type="AlphaFoldDB" id="A0A433Q8Y3"/>
<evidence type="ECO:0000256" key="1">
    <source>
        <dbReference type="SAM" id="MobiDB-lite"/>
    </source>
</evidence>
<gene>
    <name evidence="2" type="ORF">BC938DRAFT_471042</name>
</gene>